<accession>A0A0H5REV4</accession>
<reference evidence="1" key="1">
    <citation type="submission" date="2015-04" db="EMBL/GenBank/DDBJ databases">
        <title>The genome sequence of the plant pathogenic Rhizarian Plasmodiophora brassicae reveals insights in its biotrophic life cycle and the origin of chitin synthesis.</title>
        <authorList>
            <person name="Schwelm A."/>
            <person name="Fogelqvist J."/>
            <person name="Knaust A."/>
            <person name="Julke S."/>
            <person name="Lilja T."/>
            <person name="Dhandapani V."/>
            <person name="Bonilla-Rosso G."/>
            <person name="Karlsson M."/>
            <person name="Shevchenko A."/>
            <person name="Choi S.R."/>
            <person name="Kim H.G."/>
            <person name="Park J.Y."/>
            <person name="Lim Y.P."/>
            <person name="Ludwig-Muller J."/>
            <person name="Dixelius C."/>
        </authorList>
    </citation>
    <scope>NUCLEOTIDE SEQUENCE</scope>
    <source>
        <tissue evidence="1">Potato root galls</tissue>
    </source>
</reference>
<proteinExistence type="predicted"/>
<sequence length="179" mass="20054">MSVPPWALKTGSRAIISARIASLSLPQGCPAVFNPFSKSTRKMKAAEWHMFSYSGVFQFLTRDLFQDTDPARRFQKALYGLLEDVGRIFTFPSTRAECDELHHSLVRSLAQFEQVAPTSFMKLAEHWLAHIMPSIVLDLGGLVGPAWNMPYERYMMTLKGLLFAVKGSAINVMKPIVSS</sequence>
<organism evidence="1">
    <name type="scientific">Spongospora subterranea</name>
    <dbReference type="NCBI Taxonomy" id="70186"/>
    <lineage>
        <taxon>Eukaryota</taxon>
        <taxon>Sar</taxon>
        <taxon>Rhizaria</taxon>
        <taxon>Endomyxa</taxon>
        <taxon>Phytomyxea</taxon>
        <taxon>Plasmodiophorida</taxon>
        <taxon>Plasmodiophoridae</taxon>
        <taxon>Spongospora</taxon>
    </lineage>
</organism>
<name>A0A0H5REV4_9EUKA</name>
<evidence type="ECO:0000313" key="1">
    <source>
        <dbReference type="EMBL" id="CRZ07139.1"/>
    </source>
</evidence>
<dbReference type="AlphaFoldDB" id="A0A0H5REV4"/>
<protein>
    <submittedName>
        <fullName evidence="1">Uncharacterized protein</fullName>
    </submittedName>
</protein>
<dbReference type="EMBL" id="HACM01006697">
    <property type="protein sequence ID" value="CRZ07139.1"/>
    <property type="molecule type" value="Transcribed_RNA"/>
</dbReference>
<dbReference type="EMBL" id="HACM01006702">
    <property type="protein sequence ID" value="CRZ07144.1"/>
    <property type="molecule type" value="Transcribed_RNA"/>
</dbReference>